<evidence type="ECO:0000313" key="1">
    <source>
        <dbReference type="EMBL" id="OUJ68777.1"/>
    </source>
</evidence>
<comment type="caution">
    <text evidence="1">The sequence shown here is derived from an EMBL/GenBank/DDBJ whole genome shotgun (WGS) entry which is preliminary data.</text>
</comment>
<sequence>MGLNYSYVLLIQRGEESRLRTFLSQVGAIEPLPAPVGTCITLTFPLDPVLLQYLKQAIRKRDGASWKRAFCFRKSAYRDYFPTDTTGQLHGIDLAFQPLAASDYVFVSFTAPTSTMSRLFQHSPSIRRWFEQLSSVLSAKAAFLDLEAQGYDFLYHQGQFVTAIFPEQVSVSIAATTEQQICRAYNALFLL</sequence>
<keyword evidence="2" id="KW-1185">Reference proteome</keyword>
<accession>A0A243W5J0</accession>
<dbReference type="OrthoDB" id="1261794at2"/>
<dbReference type="AlphaFoldDB" id="A0A243W5J0"/>
<proteinExistence type="predicted"/>
<protein>
    <submittedName>
        <fullName evidence="1">Uncharacterized protein</fullName>
    </submittedName>
</protein>
<dbReference type="RefSeq" id="WP_086597315.1">
    <property type="nucleotide sequence ID" value="NZ_MTSE01000043.1"/>
</dbReference>
<evidence type="ECO:0000313" key="2">
    <source>
        <dbReference type="Proteomes" id="UP000194873"/>
    </source>
</evidence>
<reference evidence="1 2" key="1">
    <citation type="submission" date="2017-01" db="EMBL/GenBank/DDBJ databases">
        <title>A new Hymenobacter.</title>
        <authorList>
            <person name="Liang Y."/>
            <person name="Feng F."/>
        </authorList>
    </citation>
    <scope>NUCLEOTIDE SEQUENCE [LARGE SCALE GENOMIC DNA]</scope>
    <source>
        <strain evidence="1">MIMBbqt21</strain>
    </source>
</reference>
<dbReference type="Proteomes" id="UP000194873">
    <property type="component" value="Unassembled WGS sequence"/>
</dbReference>
<organism evidence="1 2">
    <name type="scientific">Hymenobacter crusticola</name>
    <dbReference type="NCBI Taxonomy" id="1770526"/>
    <lineage>
        <taxon>Bacteria</taxon>
        <taxon>Pseudomonadati</taxon>
        <taxon>Bacteroidota</taxon>
        <taxon>Cytophagia</taxon>
        <taxon>Cytophagales</taxon>
        <taxon>Hymenobacteraceae</taxon>
        <taxon>Hymenobacter</taxon>
    </lineage>
</organism>
<name>A0A243W5J0_9BACT</name>
<gene>
    <name evidence="1" type="ORF">BXP70_27475</name>
</gene>
<dbReference type="EMBL" id="MTSE01000043">
    <property type="protein sequence ID" value="OUJ68777.1"/>
    <property type="molecule type" value="Genomic_DNA"/>
</dbReference>